<accession>J4I8X6</accession>
<organism evidence="4 5">
    <name type="scientific">Fibroporia radiculosa</name>
    <dbReference type="NCBI Taxonomy" id="599839"/>
    <lineage>
        <taxon>Eukaryota</taxon>
        <taxon>Fungi</taxon>
        <taxon>Dikarya</taxon>
        <taxon>Basidiomycota</taxon>
        <taxon>Agaricomycotina</taxon>
        <taxon>Agaricomycetes</taxon>
        <taxon>Polyporales</taxon>
        <taxon>Fibroporiaceae</taxon>
        <taxon>Fibroporia</taxon>
    </lineage>
</organism>
<dbReference type="Proteomes" id="UP000006352">
    <property type="component" value="Unassembled WGS sequence"/>
</dbReference>
<feature type="transmembrane region" description="Helical" evidence="3">
    <location>
        <begin position="271"/>
        <end position="294"/>
    </location>
</feature>
<dbReference type="OrthoDB" id="6499973at2759"/>
<feature type="transmembrane region" description="Helical" evidence="3">
    <location>
        <begin position="306"/>
        <end position="323"/>
    </location>
</feature>
<feature type="transmembrane region" description="Helical" evidence="3">
    <location>
        <begin position="361"/>
        <end position="386"/>
    </location>
</feature>
<dbReference type="HOGENOM" id="CLU_001265_1_1_1"/>
<feature type="transmembrane region" description="Helical" evidence="3">
    <location>
        <begin position="131"/>
        <end position="152"/>
    </location>
</feature>
<dbReference type="EMBL" id="HE796970">
    <property type="protein sequence ID" value="CCM00176.1"/>
    <property type="molecule type" value="Genomic_DNA"/>
</dbReference>
<comment type="subcellular location">
    <subcellularLocation>
        <location evidence="1">Membrane</location>
        <topology evidence="1">Multi-pass membrane protein</topology>
    </subcellularLocation>
</comment>
<keyword evidence="5" id="KW-1185">Reference proteome</keyword>
<evidence type="ECO:0000313" key="5">
    <source>
        <dbReference type="Proteomes" id="UP000006352"/>
    </source>
</evidence>
<proteinExistence type="inferred from homology"/>
<dbReference type="GeneID" id="24095087"/>
<sequence>MSGSHSYSASIHSGSDHHAARSGHIVVQEPAHVNTIEGSIASKEQESGPSVPQAPVFQEGGWRGWTTVAGAWLVQFCGFGYSTSFGVYQAYYTQTYITNETSSTISWIGSVNAFLVIGFGLVSGRLFDKGYFYYLMIGGSILYSFCIFMLSLTKPNQFYQVFLTQGIGMGLAAGTLYIPSVAVVSHYFQKKRALAMTIVASGSSFGAVIHPIMLNNLLSSSIGFGTSVRASAGLISGCLLIACCMMHPRLPPPRQHISYVQAAKKFSKDSAYVCTTMGLAIFSIGYYFPLFYLQLDASLHGLSNTFSFYSIVIMNGCSFVGRLTPGFFAHRLGIANMICVATFCCSVLVFGMIGLKSVASVVVLGIIYGFFAGVYIALMGPLMVVLTDNVAELGVRMGIAFAFSGVGSLIGTPISGALLTNNYIWWRPAVFSGAVAMVGAVFFAAMRVILFHRSQTKMFAPATEKPGA</sequence>
<feature type="transmembrane region" description="Helical" evidence="3">
    <location>
        <begin position="193"/>
        <end position="212"/>
    </location>
</feature>
<dbReference type="InterPro" id="IPR036259">
    <property type="entry name" value="MFS_trans_sf"/>
</dbReference>
<dbReference type="RefSeq" id="XP_012179459.1">
    <property type="nucleotide sequence ID" value="XM_012324069.1"/>
</dbReference>
<dbReference type="InterPro" id="IPR050327">
    <property type="entry name" value="Proton-linked_MCT"/>
</dbReference>
<dbReference type="InterPro" id="IPR011701">
    <property type="entry name" value="MFS"/>
</dbReference>
<dbReference type="AlphaFoldDB" id="J4I8X6"/>
<dbReference type="SUPFAM" id="SSF103473">
    <property type="entry name" value="MFS general substrate transporter"/>
    <property type="match status" value="1"/>
</dbReference>
<dbReference type="GO" id="GO:0016020">
    <property type="term" value="C:membrane"/>
    <property type="evidence" value="ECO:0007669"/>
    <property type="project" value="UniProtKB-SubCell"/>
</dbReference>
<evidence type="ECO:0008006" key="6">
    <source>
        <dbReference type="Google" id="ProtNLM"/>
    </source>
</evidence>
<feature type="transmembrane region" description="Helical" evidence="3">
    <location>
        <begin position="335"/>
        <end position="355"/>
    </location>
</feature>
<dbReference type="PANTHER" id="PTHR11360:SF284">
    <property type="entry name" value="EG:103B4.3 PROTEIN-RELATED"/>
    <property type="match status" value="1"/>
</dbReference>
<evidence type="ECO:0000256" key="1">
    <source>
        <dbReference type="ARBA" id="ARBA00004141"/>
    </source>
</evidence>
<protein>
    <recommendedName>
        <fullName evidence="6">Major facilitator superfamily (MFS) profile domain-containing protein</fullName>
    </recommendedName>
</protein>
<dbReference type="STRING" id="599839.J4I8X6"/>
<evidence type="ECO:0000313" key="4">
    <source>
        <dbReference type="EMBL" id="CCM00176.1"/>
    </source>
</evidence>
<gene>
    <name evidence="4" type="ORF">FIBRA_02204</name>
</gene>
<keyword evidence="3" id="KW-0812">Transmembrane</keyword>
<comment type="similarity">
    <text evidence="2">Belongs to the major facilitator superfamily. Monocarboxylate porter (TC 2.A.1.13) family.</text>
</comment>
<keyword evidence="3" id="KW-1133">Transmembrane helix</keyword>
<feature type="transmembrane region" description="Helical" evidence="3">
    <location>
        <begin position="398"/>
        <end position="419"/>
    </location>
</feature>
<dbReference type="Pfam" id="PF07690">
    <property type="entry name" value="MFS_1"/>
    <property type="match status" value="1"/>
</dbReference>
<feature type="transmembrane region" description="Helical" evidence="3">
    <location>
        <begin position="72"/>
        <end position="92"/>
    </location>
</feature>
<dbReference type="InParanoid" id="J4I8X6"/>
<dbReference type="Gene3D" id="1.20.1250.20">
    <property type="entry name" value="MFS general substrate transporter like domains"/>
    <property type="match status" value="2"/>
</dbReference>
<feature type="transmembrane region" description="Helical" evidence="3">
    <location>
        <begin position="158"/>
        <end position="181"/>
    </location>
</feature>
<feature type="transmembrane region" description="Helical" evidence="3">
    <location>
        <begin position="425"/>
        <end position="450"/>
    </location>
</feature>
<dbReference type="GO" id="GO:0022857">
    <property type="term" value="F:transmembrane transporter activity"/>
    <property type="evidence" value="ECO:0007669"/>
    <property type="project" value="InterPro"/>
</dbReference>
<name>J4I8X6_9APHY</name>
<keyword evidence="3" id="KW-0472">Membrane</keyword>
<evidence type="ECO:0000256" key="2">
    <source>
        <dbReference type="ARBA" id="ARBA00006727"/>
    </source>
</evidence>
<evidence type="ECO:0000256" key="3">
    <source>
        <dbReference type="SAM" id="Phobius"/>
    </source>
</evidence>
<reference evidence="4 5" key="1">
    <citation type="journal article" date="2012" name="Appl. Environ. Microbiol.">
        <title>Short-read sequencing for genomic analysis of the brown rot fungus Fibroporia radiculosa.</title>
        <authorList>
            <person name="Tang J.D."/>
            <person name="Perkins A.D."/>
            <person name="Sonstegard T.S."/>
            <person name="Schroeder S.G."/>
            <person name="Burgess S.C."/>
            <person name="Diehl S.V."/>
        </authorList>
    </citation>
    <scope>NUCLEOTIDE SEQUENCE [LARGE SCALE GENOMIC DNA]</scope>
    <source>
        <strain evidence="4 5">TFFH 294</strain>
    </source>
</reference>
<feature type="transmembrane region" description="Helical" evidence="3">
    <location>
        <begin position="232"/>
        <end position="250"/>
    </location>
</feature>
<dbReference type="PANTHER" id="PTHR11360">
    <property type="entry name" value="MONOCARBOXYLATE TRANSPORTER"/>
    <property type="match status" value="1"/>
</dbReference>
<feature type="transmembrane region" description="Helical" evidence="3">
    <location>
        <begin position="104"/>
        <end position="124"/>
    </location>
</feature>